<dbReference type="AlphaFoldDB" id="A0A7K3S983"/>
<protein>
    <submittedName>
        <fullName evidence="2">Endoglucanase</fullName>
    </submittedName>
</protein>
<dbReference type="EMBL" id="JAAGMP010001712">
    <property type="protein sequence ID" value="NEC24087.1"/>
    <property type="molecule type" value="Genomic_DNA"/>
</dbReference>
<evidence type="ECO:0000313" key="2">
    <source>
        <dbReference type="EMBL" id="NEC24087.1"/>
    </source>
</evidence>
<keyword evidence="1" id="KW-1133">Transmembrane helix</keyword>
<accession>A0A7K3S983</accession>
<name>A0A7K3S983_9ACTN</name>
<reference evidence="2 3" key="1">
    <citation type="submission" date="2020-01" db="EMBL/GenBank/DDBJ databases">
        <title>Insect and environment-associated Actinomycetes.</title>
        <authorList>
            <person name="Currrie C."/>
            <person name="Chevrette M."/>
            <person name="Carlson C."/>
            <person name="Stubbendieck R."/>
            <person name="Wendt-Pienkowski E."/>
        </authorList>
    </citation>
    <scope>NUCLEOTIDE SEQUENCE [LARGE SCALE GENOMIC DNA]</scope>
    <source>
        <strain evidence="2 3">SID7590</strain>
    </source>
</reference>
<proteinExistence type="predicted"/>
<evidence type="ECO:0000313" key="3">
    <source>
        <dbReference type="Proteomes" id="UP000469670"/>
    </source>
</evidence>
<feature type="transmembrane region" description="Helical" evidence="1">
    <location>
        <begin position="21"/>
        <end position="41"/>
    </location>
</feature>
<dbReference type="Proteomes" id="UP000469670">
    <property type="component" value="Unassembled WGS sequence"/>
</dbReference>
<gene>
    <name evidence="2" type="ORF">G3I50_38445</name>
</gene>
<sequence>MPGTRVRRRTAHRERRRAARRHALLAVASAVVAIGATAGLIDAGHQD</sequence>
<keyword evidence="1" id="KW-0812">Transmembrane</keyword>
<comment type="caution">
    <text evidence="2">The sequence shown here is derived from an EMBL/GenBank/DDBJ whole genome shotgun (WGS) entry which is preliminary data.</text>
</comment>
<organism evidence="2 3">
    <name type="scientific">Streptomyces parvus</name>
    <dbReference type="NCBI Taxonomy" id="66428"/>
    <lineage>
        <taxon>Bacteria</taxon>
        <taxon>Bacillati</taxon>
        <taxon>Actinomycetota</taxon>
        <taxon>Actinomycetes</taxon>
        <taxon>Kitasatosporales</taxon>
        <taxon>Streptomycetaceae</taxon>
        <taxon>Streptomyces</taxon>
    </lineage>
</organism>
<keyword evidence="1" id="KW-0472">Membrane</keyword>
<feature type="non-terminal residue" evidence="2">
    <location>
        <position position="47"/>
    </location>
</feature>
<evidence type="ECO:0000256" key="1">
    <source>
        <dbReference type="SAM" id="Phobius"/>
    </source>
</evidence>